<name>A0A6C0B9T8_9ZZZZ</name>
<evidence type="ECO:0000256" key="1">
    <source>
        <dbReference type="SAM" id="Phobius"/>
    </source>
</evidence>
<reference evidence="2" key="1">
    <citation type="journal article" date="2020" name="Nature">
        <title>Giant virus diversity and host interactions through global metagenomics.</title>
        <authorList>
            <person name="Schulz F."/>
            <person name="Roux S."/>
            <person name="Paez-Espino D."/>
            <person name="Jungbluth S."/>
            <person name="Walsh D.A."/>
            <person name="Denef V.J."/>
            <person name="McMahon K.D."/>
            <person name="Konstantinidis K.T."/>
            <person name="Eloe-Fadrosh E.A."/>
            <person name="Kyrpides N.C."/>
            <person name="Woyke T."/>
        </authorList>
    </citation>
    <scope>NUCLEOTIDE SEQUENCE</scope>
    <source>
        <strain evidence="2">GVMAG-M-3300010158-59</strain>
    </source>
</reference>
<dbReference type="AlphaFoldDB" id="A0A6C0B9T8"/>
<proteinExistence type="predicted"/>
<evidence type="ECO:0000313" key="2">
    <source>
        <dbReference type="EMBL" id="QHS89005.1"/>
    </source>
</evidence>
<dbReference type="EMBL" id="MN739104">
    <property type="protein sequence ID" value="QHS89005.1"/>
    <property type="molecule type" value="Genomic_DNA"/>
</dbReference>
<keyword evidence="1" id="KW-1133">Transmembrane helix</keyword>
<accession>A0A6C0B9T8</accession>
<feature type="transmembrane region" description="Helical" evidence="1">
    <location>
        <begin position="21"/>
        <end position="38"/>
    </location>
</feature>
<sequence>MEKQEDPIYVEKRVIYQAAETSLLVVGAFIFYDIIIYFRPSLLKLLDNNKKLFNILKIILHVIFIFLLDLFLRFLFAFPFQTPL</sequence>
<keyword evidence="1" id="KW-0472">Membrane</keyword>
<keyword evidence="1" id="KW-0812">Transmembrane</keyword>
<protein>
    <submittedName>
        <fullName evidence="2">Uncharacterized protein</fullName>
    </submittedName>
</protein>
<organism evidence="2">
    <name type="scientific">viral metagenome</name>
    <dbReference type="NCBI Taxonomy" id="1070528"/>
    <lineage>
        <taxon>unclassified sequences</taxon>
        <taxon>metagenomes</taxon>
        <taxon>organismal metagenomes</taxon>
    </lineage>
</organism>
<feature type="transmembrane region" description="Helical" evidence="1">
    <location>
        <begin position="58"/>
        <end position="78"/>
    </location>
</feature>